<organism evidence="6 7">
    <name type="scientific">Lophiotrema nucula</name>
    <dbReference type="NCBI Taxonomy" id="690887"/>
    <lineage>
        <taxon>Eukaryota</taxon>
        <taxon>Fungi</taxon>
        <taxon>Dikarya</taxon>
        <taxon>Ascomycota</taxon>
        <taxon>Pezizomycotina</taxon>
        <taxon>Dothideomycetes</taxon>
        <taxon>Pleosporomycetidae</taxon>
        <taxon>Pleosporales</taxon>
        <taxon>Lophiotremataceae</taxon>
        <taxon>Lophiotrema</taxon>
    </lineage>
</organism>
<gene>
    <name evidence="6" type="ORF">BDV96DRAFT_110681</name>
</gene>
<protein>
    <recommendedName>
        <fullName evidence="5">RanBP2-type domain-containing protein</fullName>
    </recommendedName>
</protein>
<keyword evidence="3" id="KW-0862">Zinc</keyword>
<proteinExistence type="predicted"/>
<evidence type="ECO:0000313" key="6">
    <source>
        <dbReference type="EMBL" id="KAF2114153.1"/>
    </source>
</evidence>
<dbReference type="InterPro" id="IPR001876">
    <property type="entry name" value="Znf_RanBP2"/>
</dbReference>
<feature type="region of interest" description="Disordered" evidence="4">
    <location>
        <begin position="133"/>
        <end position="185"/>
    </location>
</feature>
<dbReference type="Proteomes" id="UP000799770">
    <property type="component" value="Unassembled WGS sequence"/>
</dbReference>
<evidence type="ECO:0000256" key="2">
    <source>
        <dbReference type="ARBA" id="ARBA00022771"/>
    </source>
</evidence>
<reference evidence="6" key="1">
    <citation type="journal article" date="2020" name="Stud. Mycol.">
        <title>101 Dothideomycetes genomes: a test case for predicting lifestyles and emergence of pathogens.</title>
        <authorList>
            <person name="Haridas S."/>
            <person name="Albert R."/>
            <person name="Binder M."/>
            <person name="Bloem J."/>
            <person name="Labutti K."/>
            <person name="Salamov A."/>
            <person name="Andreopoulos B."/>
            <person name="Baker S."/>
            <person name="Barry K."/>
            <person name="Bills G."/>
            <person name="Bluhm B."/>
            <person name="Cannon C."/>
            <person name="Castanera R."/>
            <person name="Culley D."/>
            <person name="Daum C."/>
            <person name="Ezra D."/>
            <person name="Gonzalez J."/>
            <person name="Henrissat B."/>
            <person name="Kuo A."/>
            <person name="Liang C."/>
            <person name="Lipzen A."/>
            <person name="Lutzoni F."/>
            <person name="Magnuson J."/>
            <person name="Mondo S."/>
            <person name="Nolan M."/>
            <person name="Ohm R."/>
            <person name="Pangilinan J."/>
            <person name="Park H.-J."/>
            <person name="Ramirez L."/>
            <person name="Alfaro M."/>
            <person name="Sun H."/>
            <person name="Tritt A."/>
            <person name="Yoshinaga Y."/>
            <person name="Zwiers L.-H."/>
            <person name="Turgeon B."/>
            <person name="Goodwin S."/>
            <person name="Spatafora J."/>
            <person name="Crous P."/>
            <person name="Grigoriev I."/>
        </authorList>
    </citation>
    <scope>NUCLEOTIDE SEQUENCE</scope>
    <source>
        <strain evidence="6">CBS 627.86</strain>
    </source>
</reference>
<name>A0A6A5Z565_9PLEO</name>
<dbReference type="EMBL" id="ML977326">
    <property type="protein sequence ID" value="KAF2114153.1"/>
    <property type="molecule type" value="Genomic_DNA"/>
</dbReference>
<keyword evidence="2" id="KW-0863">Zinc-finger</keyword>
<dbReference type="OrthoDB" id="3794090at2759"/>
<dbReference type="GO" id="GO:0008270">
    <property type="term" value="F:zinc ion binding"/>
    <property type="evidence" value="ECO:0007669"/>
    <property type="project" value="UniProtKB-KW"/>
</dbReference>
<dbReference type="PROSITE" id="PS01358">
    <property type="entry name" value="ZF_RANBP2_1"/>
    <property type="match status" value="1"/>
</dbReference>
<evidence type="ECO:0000256" key="4">
    <source>
        <dbReference type="SAM" id="MobiDB-lite"/>
    </source>
</evidence>
<accession>A0A6A5Z565</accession>
<evidence type="ECO:0000313" key="7">
    <source>
        <dbReference type="Proteomes" id="UP000799770"/>
    </source>
</evidence>
<evidence type="ECO:0000256" key="1">
    <source>
        <dbReference type="ARBA" id="ARBA00022723"/>
    </source>
</evidence>
<evidence type="ECO:0000259" key="5">
    <source>
        <dbReference type="PROSITE" id="PS01358"/>
    </source>
</evidence>
<keyword evidence="1" id="KW-0479">Metal-binding</keyword>
<sequence>MNRRASSYARHYVVKKSSCRASSGVFKLSQVSSHYPLIALFTATTLSQFTSHSLLLNQQLFLLLLTTSQLLFVTPVRLHYHHSKTMATNIVPKDMWICHECEGTNMIPLADKKCPTCPHYRCDSCYGPGAQRPPPRTNMSLGQQDLYRQRRPARTSTDYEPIQRARSSIQRSNNPRRERLEAPSPFATYTDIPKDIWVCNECGSENLDWYDACPICGAAKPE</sequence>
<feature type="domain" description="RanBP2-type" evidence="5">
    <location>
        <begin position="197"/>
        <end position="216"/>
    </location>
</feature>
<dbReference type="AlphaFoldDB" id="A0A6A5Z565"/>
<keyword evidence="7" id="KW-1185">Reference proteome</keyword>
<evidence type="ECO:0000256" key="3">
    <source>
        <dbReference type="ARBA" id="ARBA00022833"/>
    </source>
</evidence>